<dbReference type="Proteomes" id="UP000593576">
    <property type="component" value="Unassembled WGS sequence"/>
</dbReference>
<reference evidence="1 2" key="1">
    <citation type="journal article" date="2019" name="Genome Biol. Evol.">
        <title>Insights into the evolution of the New World diploid cottons (Gossypium, subgenus Houzingenia) based on genome sequencing.</title>
        <authorList>
            <person name="Grover C.E."/>
            <person name="Arick M.A. 2nd"/>
            <person name="Thrash A."/>
            <person name="Conover J.L."/>
            <person name="Sanders W.S."/>
            <person name="Peterson D.G."/>
            <person name="Frelichowski J.E."/>
            <person name="Scheffler J.A."/>
            <person name="Scheffler B.E."/>
            <person name="Wendel J.F."/>
        </authorList>
    </citation>
    <scope>NUCLEOTIDE SEQUENCE [LARGE SCALE GENOMIC DNA]</scope>
    <source>
        <strain evidence="1">1</strain>
        <tissue evidence="1">Leaf</tissue>
    </source>
</reference>
<evidence type="ECO:0000313" key="1">
    <source>
        <dbReference type="EMBL" id="MBA0869429.1"/>
    </source>
</evidence>
<sequence length="45" mass="5243">MENIEDALPQIRAKLENFGCKDIYNEDETGLFYCLQILFTGLMLE</sequence>
<dbReference type="AlphaFoldDB" id="A0A7J9MG98"/>
<keyword evidence="2" id="KW-1185">Reference proteome</keyword>
<proteinExistence type="predicted"/>
<gene>
    <name evidence="1" type="ORF">Goshw_027989</name>
</gene>
<organism evidence="1 2">
    <name type="scientific">Gossypium schwendimanii</name>
    <name type="common">Cotton</name>
    <dbReference type="NCBI Taxonomy" id="34291"/>
    <lineage>
        <taxon>Eukaryota</taxon>
        <taxon>Viridiplantae</taxon>
        <taxon>Streptophyta</taxon>
        <taxon>Embryophyta</taxon>
        <taxon>Tracheophyta</taxon>
        <taxon>Spermatophyta</taxon>
        <taxon>Magnoliopsida</taxon>
        <taxon>eudicotyledons</taxon>
        <taxon>Gunneridae</taxon>
        <taxon>Pentapetalae</taxon>
        <taxon>rosids</taxon>
        <taxon>malvids</taxon>
        <taxon>Malvales</taxon>
        <taxon>Malvaceae</taxon>
        <taxon>Malvoideae</taxon>
        <taxon>Gossypium</taxon>
    </lineage>
</organism>
<dbReference type="OrthoDB" id="999201at2759"/>
<name>A0A7J9MG98_GOSSC</name>
<dbReference type="EMBL" id="JABFAF010000010">
    <property type="protein sequence ID" value="MBA0869429.1"/>
    <property type="molecule type" value="Genomic_DNA"/>
</dbReference>
<comment type="caution">
    <text evidence="1">The sequence shown here is derived from an EMBL/GenBank/DDBJ whole genome shotgun (WGS) entry which is preliminary data.</text>
</comment>
<accession>A0A7J9MG98</accession>
<protein>
    <submittedName>
        <fullName evidence="1">Uncharacterized protein</fullName>
    </submittedName>
</protein>
<evidence type="ECO:0000313" key="2">
    <source>
        <dbReference type="Proteomes" id="UP000593576"/>
    </source>
</evidence>